<keyword evidence="7" id="KW-0804">Transcription</keyword>
<evidence type="ECO:0000256" key="7">
    <source>
        <dbReference type="ARBA" id="ARBA00023163"/>
    </source>
</evidence>
<comment type="subcellular location">
    <subcellularLocation>
        <location evidence="1">Nucleus</location>
    </subcellularLocation>
</comment>
<organism evidence="11">
    <name type="scientific">Lycoris longituba</name>
    <dbReference type="NCBI Taxonomy" id="272140"/>
    <lineage>
        <taxon>Eukaryota</taxon>
        <taxon>Viridiplantae</taxon>
        <taxon>Streptophyta</taxon>
        <taxon>Embryophyta</taxon>
        <taxon>Tracheophyta</taxon>
        <taxon>Spermatophyta</taxon>
        <taxon>Magnoliopsida</taxon>
        <taxon>Liliopsida</taxon>
        <taxon>Asparagales</taxon>
        <taxon>Amaryllidaceae</taxon>
        <taxon>Amaryllidoideae</taxon>
        <taxon>Lycoris</taxon>
    </lineage>
</organism>
<dbReference type="PROSITE" id="PS51141">
    <property type="entry name" value="ZF_SBP"/>
    <property type="match status" value="1"/>
</dbReference>
<keyword evidence="5" id="KW-0805">Transcription regulation</keyword>
<dbReference type="FunFam" id="4.10.1100.10:FF:000001">
    <property type="entry name" value="Squamosa promoter-binding-like protein 14"/>
    <property type="match status" value="1"/>
</dbReference>
<dbReference type="Pfam" id="PF03110">
    <property type="entry name" value="SBP"/>
    <property type="match status" value="1"/>
</dbReference>
<feature type="non-terminal residue" evidence="11">
    <location>
        <position position="209"/>
    </location>
</feature>
<evidence type="ECO:0000256" key="6">
    <source>
        <dbReference type="ARBA" id="ARBA00023125"/>
    </source>
</evidence>
<keyword evidence="4" id="KW-0862">Zinc</keyword>
<keyword evidence="6" id="KW-0238">DNA-binding</keyword>
<reference evidence="11" key="1">
    <citation type="submission" date="2009-05" db="EMBL/GenBank/DDBJ databases">
        <authorList>
            <person name="Huang M."/>
            <person name="He Q."/>
            <person name="Zhang L."/>
            <person name="Cui S."/>
            <person name="Wang M."/>
            <person name="Zhou Y."/>
        </authorList>
    </citation>
    <scope>NUCLEOTIDE SEQUENCE</scope>
</reference>
<feature type="non-terminal residue" evidence="11">
    <location>
        <position position="1"/>
    </location>
</feature>
<dbReference type="EMBL" id="GQ166071">
    <property type="protein sequence ID" value="ADG58030.1"/>
    <property type="molecule type" value="mRNA"/>
</dbReference>
<dbReference type="PANTHER" id="PTHR31251:SF208">
    <property type="entry name" value="SQUAMOSA PROMOTER-BINDING-LIKE PROTEIN 18"/>
    <property type="match status" value="1"/>
</dbReference>
<keyword evidence="2" id="KW-0479">Metal-binding</keyword>
<dbReference type="GO" id="GO:0008270">
    <property type="term" value="F:zinc ion binding"/>
    <property type="evidence" value="ECO:0007669"/>
    <property type="project" value="UniProtKB-KW"/>
</dbReference>
<dbReference type="InterPro" id="IPR036893">
    <property type="entry name" value="SBP_sf"/>
</dbReference>
<sequence>SSGNPIASCLVDGCISDLSKCREYHRRHKVCEVHSKTVTVMVGGREQRFCQQCSRFHLLVEFDDVKRSCRKRLEGHNRRRRKPQLRSLKFGTYMTDQQGTEFTSYPQTFSTTTLKSNWAPIVKVEDIPLNSHSSTHHHHLLNEYINYEHFPVSSRGIIYKDDKKFPSLQENVFISDCAHSLLSSPKAQNVAYSGDRNSIPQPLMTSMKY</sequence>
<evidence type="ECO:0000256" key="8">
    <source>
        <dbReference type="ARBA" id="ARBA00023242"/>
    </source>
</evidence>
<keyword evidence="8" id="KW-0539">Nucleus</keyword>
<evidence type="ECO:0000256" key="1">
    <source>
        <dbReference type="ARBA" id="ARBA00004123"/>
    </source>
</evidence>
<dbReference type="Gene3D" id="4.10.1100.10">
    <property type="entry name" value="Transcription factor, SBP-box domain"/>
    <property type="match status" value="1"/>
</dbReference>
<evidence type="ECO:0000259" key="10">
    <source>
        <dbReference type="PROSITE" id="PS51141"/>
    </source>
</evidence>
<dbReference type="InterPro" id="IPR044817">
    <property type="entry name" value="SBP-like"/>
</dbReference>
<evidence type="ECO:0000256" key="3">
    <source>
        <dbReference type="ARBA" id="ARBA00022771"/>
    </source>
</evidence>
<dbReference type="InterPro" id="IPR004333">
    <property type="entry name" value="SBP_dom"/>
</dbReference>
<evidence type="ECO:0000256" key="4">
    <source>
        <dbReference type="ARBA" id="ARBA00022833"/>
    </source>
</evidence>
<proteinExistence type="evidence at transcript level"/>
<evidence type="ECO:0000256" key="5">
    <source>
        <dbReference type="ARBA" id="ARBA00023015"/>
    </source>
</evidence>
<dbReference type="GO" id="GO:0005634">
    <property type="term" value="C:nucleus"/>
    <property type="evidence" value="ECO:0007669"/>
    <property type="project" value="UniProtKB-SubCell"/>
</dbReference>
<keyword evidence="3 9" id="KW-0863">Zinc-finger</keyword>
<evidence type="ECO:0000256" key="9">
    <source>
        <dbReference type="PROSITE-ProRule" id="PRU00470"/>
    </source>
</evidence>
<feature type="domain" description="SBP-type" evidence="10">
    <location>
        <begin position="6"/>
        <end position="83"/>
    </location>
</feature>
<evidence type="ECO:0000256" key="2">
    <source>
        <dbReference type="ARBA" id="ARBA00022723"/>
    </source>
</evidence>
<protein>
    <submittedName>
        <fullName evidence="11">Transcription factor</fullName>
    </submittedName>
</protein>
<dbReference type="SUPFAM" id="SSF103612">
    <property type="entry name" value="SBT domain"/>
    <property type="match status" value="1"/>
</dbReference>
<evidence type="ECO:0000313" key="11">
    <source>
        <dbReference type="EMBL" id="ADG58030.1"/>
    </source>
</evidence>
<name>D6MKI3_9ASPA</name>
<dbReference type="PANTHER" id="PTHR31251">
    <property type="entry name" value="SQUAMOSA PROMOTER-BINDING-LIKE PROTEIN 4"/>
    <property type="match status" value="1"/>
</dbReference>
<dbReference type="AlphaFoldDB" id="D6MKI3"/>
<dbReference type="GO" id="GO:0003677">
    <property type="term" value="F:DNA binding"/>
    <property type="evidence" value="ECO:0007669"/>
    <property type="project" value="UniProtKB-KW"/>
</dbReference>
<reference evidence="11" key="2">
    <citation type="journal article" date="2010" name="Genomics">
        <title>Analysis of floral transcription factors from Lycoris longituba.</title>
        <authorList>
            <person name="He Q.L."/>
            <person name="Cui S.J."/>
            <person name="Gu J.L."/>
            <person name="Zhang H."/>
            <person name="Wang M.X."/>
            <person name="Zhou Y."/>
            <person name="Zhang L."/>
            <person name="Huang M.R."/>
        </authorList>
    </citation>
    <scope>NUCLEOTIDE SEQUENCE</scope>
</reference>
<accession>D6MKI3</accession>